<evidence type="ECO:0000256" key="5">
    <source>
        <dbReference type="ARBA" id="ARBA00023136"/>
    </source>
</evidence>
<feature type="transmembrane region" description="Helical" evidence="6">
    <location>
        <begin position="33"/>
        <end position="56"/>
    </location>
</feature>
<dbReference type="KEGG" id="nmes:H9L09_01640"/>
<dbReference type="PANTHER" id="PTHR36115:SF6">
    <property type="entry name" value="PROLINE-RICH ANTIGEN HOMOLOG"/>
    <property type="match status" value="1"/>
</dbReference>
<dbReference type="InterPro" id="IPR010432">
    <property type="entry name" value="RDD"/>
</dbReference>
<evidence type="ECO:0000313" key="9">
    <source>
        <dbReference type="Proteomes" id="UP000515947"/>
    </source>
</evidence>
<evidence type="ECO:0000256" key="3">
    <source>
        <dbReference type="ARBA" id="ARBA00022692"/>
    </source>
</evidence>
<dbReference type="Proteomes" id="UP000515947">
    <property type="component" value="Chromosome"/>
</dbReference>
<feature type="transmembrane region" description="Helical" evidence="6">
    <location>
        <begin position="68"/>
        <end position="89"/>
    </location>
</feature>
<organism evidence="8 9">
    <name type="scientific">Nocardioides mesophilus</name>
    <dbReference type="NCBI Taxonomy" id="433659"/>
    <lineage>
        <taxon>Bacteria</taxon>
        <taxon>Bacillati</taxon>
        <taxon>Actinomycetota</taxon>
        <taxon>Actinomycetes</taxon>
        <taxon>Propionibacteriales</taxon>
        <taxon>Nocardioidaceae</taxon>
        <taxon>Nocardioides</taxon>
    </lineage>
</organism>
<evidence type="ECO:0000256" key="1">
    <source>
        <dbReference type="ARBA" id="ARBA00004651"/>
    </source>
</evidence>
<evidence type="ECO:0000256" key="4">
    <source>
        <dbReference type="ARBA" id="ARBA00022989"/>
    </source>
</evidence>
<keyword evidence="4 6" id="KW-1133">Transmembrane helix</keyword>
<keyword evidence="5 6" id="KW-0472">Membrane</keyword>
<keyword evidence="3 6" id="KW-0812">Transmembrane</keyword>
<evidence type="ECO:0000256" key="2">
    <source>
        <dbReference type="ARBA" id="ARBA00022475"/>
    </source>
</evidence>
<proteinExistence type="predicted"/>
<keyword evidence="2" id="KW-1003">Cell membrane</keyword>
<dbReference type="InterPro" id="IPR016795">
    <property type="entry name" value="UCP021697"/>
</dbReference>
<dbReference type="PIRSF" id="PIRSF021697">
    <property type="entry name" value="UCP021697"/>
    <property type="match status" value="1"/>
</dbReference>
<dbReference type="AlphaFoldDB" id="A0A7G9RC93"/>
<dbReference type="GO" id="GO:0005886">
    <property type="term" value="C:plasma membrane"/>
    <property type="evidence" value="ECO:0007669"/>
    <property type="project" value="UniProtKB-SubCell"/>
</dbReference>
<gene>
    <name evidence="8" type="ORF">H9L09_01640</name>
</gene>
<feature type="domain" description="RDD" evidence="7">
    <location>
        <begin position="26"/>
        <end position="132"/>
    </location>
</feature>
<keyword evidence="9" id="KW-1185">Reference proteome</keyword>
<name>A0A7G9RC93_9ACTN</name>
<sequence length="141" mass="15139">MSERATTPPPYAGARLGLPPVGPRSVASWGRRLAALTIDWFASLLVATALFGTGVWGHGWETWAPMGVFFVELTVLTALTGGSFGQLALRIAVVRVDGGPVTLLHTLLRSLLICLVVPPLIYNRDNRGLHDLVVGTVTVRR</sequence>
<dbReference type="RefSeq" id="WP_187579060.1">
    <property type="nucleotide sequence ID" value="NZ_CP060713.1"/>
</dbReference>
<dbReference type="InterPro" id="IPR051791">
    <property type="entry name" value="Pra-immunoreactive"/>
</dbReference>
<protein>
    <submittedName>
        <fullName evidence="8">RDD family protein</fullName>
    </submittedName>
</protein>
<evidence type="ECO:0000313" key="8">
    <source>
        <dbReference type="EMBL" id="QNN53218.1"/>
    </source>
</evidence>
<feature type="transmembrane region" description="Helical" evidence="6">
    <location>
        <begin position="101"/>
        <end position="122"/>
    </location>
</feature>
<reference evidence="8 9" key="1">
    <citation type="submission" date="2020-08" db="EMBL/GenBank/DDBJ databases">
        <title>Genome sequence of Nocardioides mesophilus KACC 16243T.</title>
        <authorList>
            <person name="Hyun D.-W."/>
            <person name="Bae J.-W."/>
        </authorList>
    </citation>
    <scope>NUCLEOTIDE SEQUENCE [LARGE SCALE GENOMIC DNA]</scope>
    <source>
        <strain evidence="8 9">KACC 16243</strain>
    </source>
</reference>
<accession>A0A7G9RC93</accession>
<evidence type="ECO:0000259" key="7">
    <source>
        <dbReference type="Pfam" id="PF06271"/>
    </source>
</evidence>
<dbReference type="PANTHER" id="PTHR36115">
    <property type="entry name" value="PROLINE-RICH ANTIGEN HOMOLOG-RELATED"/>
    <property type="match status" value="1"/>
</dbReference>
<dbReference type="Pfam" id="PF06271">
    <property type="entry name" value="RDD"/>
    <property type="match status" value="1"/>
</dbReference>
<comment type="subcellular location">
    <subcellularLocation>
        <location evidence="1">Cell membrane</location>
        <topology evidence="1">Multi-pass membrane protein</topology>
    </subcellularLocation>
</comment>
<dbReference type="EMBL" id="CP060713">
    <property type="protein sequence ID" value="QNN53218.1"/>
    <property type="molecule type" value="Genomic_DNA"/>
</dbReference>
<evidence type="ECO:0000256" key="6">
    <source>
        <dbReference type="SAM" id="Phobius"/>
    </source>
</evidence>